<comment type="caution">
    <text evidence="1">The sequence shown here is derived from an EMBL/GenBank/DDBJ whole genome shotgun (WGS) entry which is preliminary data.</text>
</comment>
<dbReference type="EMBL" id="SRKZ01000001">
    <property type="protein sequence ID" value="TGD82449.1"/>
    <property type="molecule type" value="Genomic_DNA"/>
</dbReference>
<dbReference type="AlphaFoldDB" id="A0A4Z0MSM7"/>
<evidence type="ECO:0000313" key="2">
    <source>
        <dbReference type="Proteomes" id="UP000298284"/>
    </source>
</evidence>
<sequence>MRNSVGLMLDQELGHYQFKQQLLDEVGISRSFVWMRPDHKSPAEVQVQLQEQLQQCLRTLAQLPNGEGVLYRTTMSVNGLGKIDVYEYLYFLAKHAKRHVMQMERNATEYKLA</sequence>
<reference evidence="1 2" key="1">
    <citation type="submission" date="2019-04" db="EMBL/GenBank/DDBJ databases">
        <authorList>
            <person name="Feng G."/>
            <person name="Zhang J."/>
            <person name="Zhu H."/>
        </authorList>
    </citation>
    <scope>NUCLEOTIDE SEQUENCE [LARGE SCALE GENOMIC DNA]</scope>
    <source>
        <strain evidence="1 2">JCM 19491</strain>
    </source>
</reference>
<dbReference type="Proteomes" id="UP000298284">
    <property type="component" value="Unassembled WGS sequence"/>
</dbReference>
<dbReference type="OrthoDB" id="679284at2"/>
<dbReference type="RefSeq" id="WP_135528611.1">
    <property type="nucleotide sequence ID" value="NZ_SRKZ01000001.1"/>
</dbReference>
<accession>A0A4Z0MSM7</accession>
<evidence type="ECO:0000313" key="1">
    <source>
        <dbReference type="EMBL" id="TGD82449.1"/>
    </source>
</evidence>
<dbReference type="Gene3D" id="1.20.120.450">
    <property type="entry name" value="dinb family like domain"/>
    <property type="match status" value="1"/>
</dbReference>
<dbReference type="SUPFAM" id="SSF109854">
    <property type="entry name" value="DinB/YfiT-like putative metalloenzymes"/>
    <property type="match status" value="1"/>
</dbReference>
<keyword evidence="2" id="KW-1185">Reference proteome</keyword>
<gene>
    <name evidence="1" type="ORF">EU557_01285</name>
</gene>
<proteinExistence type="predicted"/>
<protein>
    <submittedName>
        <fullName evidence="1">Uncharacterized protein</fullName>
    </submittedName>
</protein>
<organism evidence="1 2">
    <name type="scientific">Hymenobacter wooponensis</name>
    <dbReference type="NCBI Taxonomy" id="1525360"/>
    <lineage>
        <taxon>Bacteria</taxon>
        <taxon>Pseudomonadati</taxon>
        <taxon>Bacteroidota</taxon>
        <taxon>Cytophagia</taxon>
        <taxon>Cytophagales</taxon>
        <taxon>Hymenobacteraceae</taxon>
        <taxon>Hymenobacter</taxon>
    </lineage>
</organism>
<dbReference type="InterPro" id="IPR034660">
    <property type="entry name" value="DinB/YfiT-like"/>
</dbReference>
<name>A0A4Z0MSM7_9BACT</name>